<organism evidence="2 3">
    <name type="scientific">Suillus luteus UH-Slu-Lm8-n1</name>
    <dbReference type="NCBI Taxonomy" id="930992"/>
    <lineage>
        <taxon>Eukaryota</taxon>
        <taxon>Fungi</taxon>
        <taxon>Dikarya</taxon>
        <taxon>Basidiomycota</taxon>
        <taxon>Agaricomycotina</taxon>
        <taxon>Agaricomycetes</taxon>
        <taxon>Agaricomycetidae</taxon>
        <taxon>Boletales</taxon>
        <taxon>Suillineae</taxon>
        <taxon>Suillaceae</taxon>
        <taxon>Suillus</taxon>
    </lineage>
</organism>
<gene>
    <name evidence="2" type="ORF">CY34DRAFT_29284</name>
</gene>
<reference evidence="3" key="2">
    <citation type="submission" date="2015-01" db="EMBL/GenBank/DDBJ databases">
        <title>Evolutionary Origins and Diversification of the Mycorrhizal Mutualists.</title>
        <authorList>
            <consortium name="DOE Joint Genome Institute"/>
            <consortium name="Mycorrhizal Genomics Consortium"/>
            <person name="Kohler A."/>
            <person name="Kuo A."/>
            <person name="Nagy L.G."/>
            <person name="Floudas D."/>
            <person name="Copeland A."/>
            <person name="Barry K.W."/>
            <person name="Cichocki N."/>
            <person name="Veneault-Fourrey C."/>
            <person name="LaButti K."/>
            <person name="Lindquist E.A."/>
            <person name="Lipzen A."/>
            <person name="Lundell T."/>
            <person name="Morin E."/>
            <person name="Murat C."/>
            <person name="Riley R."/>
            <person name="Ohm R."/>
            <person name="Sun H."/>
            <person name="Tunlid A."/>
            <person name="Henrissat B."/>
            <person name="Grigoriev I.V."/>
            <person name="Hibbett D.S."/>
            <person name="Martin F."/>
        </authorList>
    </citation>
    <scope>NUCLEOTIDE SEQUENCE [LARGE SCALE GENOMIC DNA]</scope>
    <source>
        <strain evidence="3">UH-Slu-Lm8-n1</strain>
    </source>
</reference>
<feature type="domain" description="Helitron helicase-like" evidence="1">
    <location>
        <begin position="26"/>
        <end position="233"/>
    </location>
</feature>
<accession>A0A0C9ZRD5</accession>
<proteinExistence type="predicted"/>
<dbReference type="AlphaFoldDB" id="A0A0C9ZRD5"/>
<keyword evidence="3" id="KW-1185">Reference proteome</keyword>
<dbReference type="EMBL" id="KN836561">
    <property type="protein sequence ID" value="KIK31881.1"/>
    <property type="molecule type" value="Genomic_DNA"/>
</dbReference>
<feature type="non-terminal residue" evidence="2">
    <location>
        <position position="1"/>
    </location>
</feature>
<dbReference type="OrthoDB" id="432234at2759"/>
<dbReference type="HOGENOM" id="CLU_080483_0_0_1"/>
<protein>
    <recommendedName>
        <fullName evidence="1">Helitron helicase-like domain-containing protein</fullName>
    </recommendedName>
</protein>
<dbReference type="STRING" id="930992.A0A0C9ZRD5"/>
<evidence type="ECO:0000259" key="1">
    <source>
        <dbReference type="Pfam" id="PF14214"/>
    </source>
</evidence>
<name>A0A0C9ZRD5_9AGAM</name>
<reference evidence="2 3" key="1">
    <citation type="submission" date="2014-04" db="EMBL/GenBank/DDBJ databases">
        <authorList>
            <consortium name="DOE Joint Genome Institute"/>
            <person name="Kuo A."/>
            <person name="Ruytinx J."/>
            <person name="Rineau F."/>
            <person name="Colpaert J."/>
            <person name="Kohler A."/>
            <person name="Nagy L.G."/>
            <person name="Floudas D."/>
            <person name="Copeland A."/>
            <person name="Barry K.W."/>
            <person name="Cichocki N."/>
            <person name="Veneault-Fourrey C."/>
            <person name="LaButti K."/>
            <person name="Lindquist E.A."/>
            <person name="Lipzen A."/>
            <person name="Lundell T."/>
            <person name="Morin E."/>
            <person name="Murat C."/>
            <person name="Sun H."/>
            <person name="Tunlid A."/>
            <person name="Henrissat B."/>
            <person name="Grigoriev I.V."/>
            <person name="Hibbett D.S."/>
            <person name="Martin F."/>
            <person name="Nordberg H.P."/>
            <person name="Cantor M.N."/>
            <person name="Hua S.X."/>
        </authorList>
    </citation>
    <scope>NUCLEOTIDE SEQUENCE [LARGE SCALE GENOMIC DNA]</scope>
    <source>
        <strain evidence="2 3">UH-Slu-Lm8-n1</strain>
    </source>
</reference>
<evidence type="ECO:0000313" key="3">
    <source>
        <dbReference type="Proteomes" id="UP000054485"/>
    </source>
</evidence>
<evidence type="ECO:0000313" key="2">
    <source>
        <dbReference type="EMBL" id="KIK31881.1"/>
    </source>
</evidence>
<sequence>GIGGFDDVTRPSPIAFEKQANYYFDLADRSFRYHRSYMFVVLNIFQRRIAHLHTHFTVRRAHFESLAMRLSSVSPSTLSRLADQLQKEHRYSNLSTDDQNALNLLNQVNTVAARIPGSQSAKMFVRNEIRSYFGFFGMPHIFFTCNPNASHSPIFQLMYGDNSVDLTQQYPCLVPARERAIRLARDPVAAADFFHFSVTCIFTHLFGWDFDCQSSTERGGILGHLEAFYGTNE</sequence>
<dbReference type="Pfam" id="PF14214">
    <property type="entry name" value="Helitron_like_N"/>
    <property type="match status" value="1"/>
</dbReference>
<dbReference type="Proteomes" id="UP000054485">
    <property type="component" value="Unassembled WGS sequence"/>
</dbReference>
<dbReference type="InParanoid" id="A0A0C9ZRD5"/>
<dbReference type="InterPro" id="IPR025476">
    <property type="entry name" value="Helitron_helicase-like"/>
</dbReference>
<feature type="non-terminal residue" evidence="2">
    <location>
        <position position="233"/>
    </location>
</feature>